<evidence type="ECO:0000256" key="1">
    <source>
        <dbReference type="SAM" id="MobiDB-lite"/>
    </source>
</evidence>
<gene>
    <name evidence="2" type="ORF">SDC9_154847</name>
</gene>
<dbReference type="AlphaFoldDB" id="A0A645F1N7"/>
<feature type="region of interest" description="Disordered" evidence="1">
    <location>
        <begin position="1"/>
        <end position="27"/>
    </location>
</feature>
<evidence type="ECO:0000313" key="2">
    <source>
        <dbReference type="EMBL" id="MPN07576.1"/>
    </source>
</evidence>
<protein>
    <submittedName>
        <fullName evidence="2">Uncharacterized protein</fullName>
    </submittedName>
</protein>
<proteinExistence type="predicted"/>
<name>A0A645F1N7_9ZZZZ</name>
<reference evidence="2" key="1">
    <citation type="submission" date="2019-08" db="EMBL/GenBank/DDBJ databases">
        <authorList>
            <person name="Kucharzyk K."/>
            <person name="Murdoch R.W."/>
            <person name="Higgins S."/>
            <person name="Loffler F."/>
        </authorList>
    </citation>
    <scope>NUCLEOTIDE SEQUENCE</scope>
</reference>
<accession>A0A645F1N7</accession>
<sequence length="51" mass="5588">MNSVLKVMFSNEVSPPTKGAPTKTERKMMNGISGGKVIWEAMKVSTLFSLK</sequence>
<organism evidence="2">
    <name type="scientific">bioreactor metagenome</name>
    <dbReference type="NCBI Taxonomy" id="1076179"/>
    <lineage>
        <taxon>unclassified sequences</taxon>
        <taxon>metagenomes</taxon>
        <taxon>ecological metagenomes</taxon>
    </lineage>
</organism>
<dbReference type="EMBL" id="VSSQ01053552">
    <property type="protein sequence ID" value="MPN07576.1"/>
    <property type="molecule type" value="Genomic_DNA"/>
</dbReference>
<comment type="caution">
    <text evidence="2">The sequence shown here is derived from an EMBL/GenBank/DDBJ whole genome shotgun (WGS) entry which is preliminary data.</text>
</comment>